<dbReference type="GO" id="GO:0000175">
    <property type="term" value="F:3'-5'-RNA exonuclease activity"/>
    <property type="evidence" value="ECO:0007669"/>
    <property type="project" value="InterPro"/>
</dbReference>
<evidence type="ECO:0000259" key="5">
    <source>
        <dbReference type="SMART" id="SM00479"/>
    </source>
</evidence>
<dbReference type="InterPro" id="IPR012337">
    <property type="entry name" value="RNaseH-like_sf"/>
</dbReference>
<dbReference type="OrthoDB" id="270189at2759"/>
<dbReference type="PANTHER" id="PTHR11046:SF0">
    <property type="entry name" value="OLIGORIBONUCLEASE, MITOCHONDRIAL"/>
    <property type="match status" value="1"/>
</dbReference>
<keyword evidence="7" id="KW-1185">Reference proteome</keyword>
<dbReference type="CDD" id="cd06135">
    <property type="entry name" value="Orn"/>
    <property type="match status" value="1"/>
</dbReference>
<dbReference type="EMBL" id="HG793126">
    <property type="protein sequence ID" value="CDK26238.1"/>
    <property type="molecule type" value="Genomic_DNA"/>
</dbReference>
<dbReference type="GO" id="GO:0003676">
    <property type="term" value="F:nucleic acid binding"/>
    <property type="evidence" value="ECO:0007669"/>
    <property type="project" value="InterPro"/>
</dbReference>
<name>W6MJS4_9ASCO</name>
<evidence type="ECO:0000313" key="6">
    <source>
        <dbReference type="EMBL" id="CDK26238.1"/>
    </source>
</evidence>
<dbReference type="RefSeq" id="XP_022458245.1">
    <property type="nucleotide sequence ID" value="XM_022604467.1"/>
</dbReference>
<dbReference type="NCBIfam" id="NF003765">
    <property type="entry name" value="PRK05359.1"/>
    <property type="match status" value="1"/>
</dbReference>
<dbReference type="PANTHER" id="PTHR11046">
    <property type="entry name" value="OLIGORIBONUCLEASE, MITOCHONDRIAL"/>
    <property type="match status" value="1"/>
</dbReference>
<keyword evidence="4" id="KW-0269">Exonuclease</keyword>
<dbReference type="SMART" id="SM00479">
    <property type="entry name" value="EXOIII"/>
    <property type="match status" value="1"/>
</dbReference>
<protein>
    <recommendedName>
        <fullName evidence="5">Exonuclease domain-containing protein</fullName>
    </recommendedName>
</protein>
<dbReference type="STRING" id="1382522.W6MJS4"/>
<evidence type="ECO:0000256" key="3">
    <source>
        <dbReference type="ARBA" id="ARBA00022801"/>
    </source>
</evidence>
<comment type="similarity">
    <text evidence="1">Belongs to the oligoribonuclease family.</text>
</comment>
<evidence type="ECO:0000313" key="7">
    <source>
        <dbReference type="Proteomes" id="UP000019384"/>
    </source>
</evidence>
<evidence type="ECO:0000256" key="2">
    <source>
        <dbReference type="ARBA" id="ARBA00022722"/>
    </source>
</evidence>
<dbReference type="InterPro" id="IPR022894">
    <property type="entry name" value="Oligoribonuclease"/>
</dbReference>
<evidence type="ECO:0000256" key="1">
    <source>
        <dbReference type="ARBA" id="ARBA00009921"/>
    </source>
</evidence>
<dbReference type="AlphaFoldDB" id="W6MJS4"/>
<evidence type="ECO:0000256" key="4">
    <source>
        <dbReference type="ARBA" id="ARBA00022839"/>
    </source>
</evidence>
<accession>W6MJS4</accession>
<feature type="domain" description="Exonuclease" evidence="5">
    <location>
        <begin position="8"/>
        <end position="183"/>
    </location>
</feature>
<proteinExistence type="inferred from homology"/>
<reference evidence="6" key="2">
    <citation type="submission" date="2014-02" db="EMBL/GenBank/DDBJ databases">
        <title>Complete DNA sequence of /Kuraishia capsulata/ illustrates novel genomic features among budding yeasts (/Saccharomycotina/).</title>
        <authorList>
            <person name="Morales L."/>
            <person name="Noel B."/>
            <person name="Porcel B."/>
            <person name="Marcet-Houben M."/>
            <person name="Hullo M-F."/>
            <person name="Sacerdot C."/>
            <person name="Tekaia F."/>
            <person name="Leh-Louis V."/>
            <person name="Despons L."/>
            <person name="Khanna V."/>
            <person name="Aury J-M."/>
            <person name="Barbe V."/>
            <person name="Couloux A."/>
            <person name="Labadie K."/>
            <person name="Pelletier E."/>
            <person name="Souciet J-L."/>
            <person name="Boekhout T."/>
            <person name="Gabaldon T."/>
            <person name="Wincker P."/>
            <person name="Dujon B."/>
        </authorList>
    </citation>
    <scope>NUCLEOTIDE SEQUENCE</scope>
    <source>
        <strain evidence="6">CBS 1993</strain>
    </source>
</reference>
<keyword evidence="2" id="KW-0540">Nuclease</keyword>
<dbReference type="HOGENOM" id="CLU_064761_3_1_1"/>
<dbReference type="InterPro" id="IPR036397">
    <property type="entry name" value="RNaseH_sf"/>
</dbReference>
<dbReference type="GeneID" id="34519633"/>
<sequence>MSFDSKLPLVWIDCEMTGLNTFTDNIIEICCLITDKDLNLIDEKGYESVIHVPKSKLDAMDQWCLDHHGESGLIDKVLASSATKEQVDSELKSYIAQFMSPRVGVLAGNSVHMDRNFMIRELPETVEHLHYRILDVSSISEFAKRHNPDLLAKCPPKQYSHTARADIEESIAQMRWLRDNYLIGPDGKE</sequence>
<organism evidence="6 7">
    <name type="scientific">Kuraishia capsulata CBS 1993</name>
    <dbReference type="NCBI Taxonomy" id="1382522"/>
    <lineage>
        <taxon>Eukaryota</taxon>
        <taxon>Fungi</taxon>
        <taxon>Dikarya</taxon>
        <taxon>Ascomycota</taxon>
        <taxon>Saccharomycotina</taxon>
        <taxon>Pichiomycetes</taxon>
        <taxon>Pichiales</taxon>
        <taxon>Pichiaceae</taxon>
        <taxon>Kuraishia</taxon>
    </lineage>
</organism>
<dbReference type="GO" id="GO:0005739">
    <property type="term" value="C:mitochondrion"/>
    <property type="evidence" value="ECO:0007669"/>
    <property type="project" value="TreeGrafter"/>
</dbReference>
<dbReference type="InterPro" id="IPR013520">
    <property type="entry name" value="Ribonucl_H"/>
</dbReference>
<dbReference type="FunFam" id="3.30.420.10:FF:000003">
    <property type="entry name" value="Oligoribonuclease"/>
    <property type="match status" value="1"/>
</dbReference>
<gene>
    <name evidence="6" type="ORF">KUCA_T00002209001</name>
</gene>
<dbReference type="SUPFAM" id="SSF53098">
    <property type="entry name" value="Ribonuclease H-like"/>
    <property type="match status" value="1"/>
</dbReference>
<reference evidence="6" key="1">
    <citation type="submission" date="2013-12" db="EMBL/GenBank/DDBJ databases">
        <authorList>
            <person name="Genoscope - CEA"/>
        </authorList>
    </citation>
    <scope>NUCLEOTIDE SEQUENCE</scope>
    <source>
        <strain evidence="6">CBS 1993</strain>
    </source>
</reference>
<keyword evidence="3" id="KW-0378">Hydrolase</keyword>
<dbReference type="Proteomes" id="UP000019384">
    <property type="component" value="Unassembled WGS sequence"/>
</dbReference>
<dbReference type="Gene3D" id="3.30.420.10">
    <property type="entry name" value="Ribonuclease H-like superfamily/Ribonuclease H"/>
    <property type="match status" value="1"/>
</dbReference>
<dbReference type="Pfam" id="PF00929">
    <property type="entry name" value="RNase_T"/>
    <property type="match status" value="1"/>
</dbReference>